<dbReference type="InterPro" id="IPR000571">
    <property type="entry name" value="Znf_CCCH"/>
</dbReference>
<dbReference type="Pfam" id="PF25542">
    <property type="entry name" value="zf-CCCH_12"/>
    <property type="match status" value="1"/>
</dbReference>
<dbReference type="EMBL" id="NAJO01000025">
    <property type="protein sequence ID" value="OQO03175.1"/>
    <property type="molecule type" value="Genomic_DNA"/>
</dbReference>
<feature type="domain" description="C3H1-type" evidence="3">
    <location>
        <begin position="382"/>
        <end position="414"/>
    </location>
</feature>
<dbReference type="PANTHER" id="PTHR37543">
    <property type="entry name" value="CCCH ZINC FINGER DNA BINDING PROTEIN (AFU_ORTHOLOGUE AFUA_5G12760)"/>
    <property type="match status" value="1"/>
</dbReference>
<evidence type="ECO:0000256" key="1">
    <source>
        <dbReference type="SAM" id="MobiDB-lite"/>
    </source>
</evidence>
<dbReference type="InterPro" id="IPR057654">
    <property type="entry name" value="Znf-CCCH_tandem"/>
</dbReference>
<dbReference type="Proteomes" id="UP000192596">
    <property type="component" value="Unassembled WGS sequence"/>
</dbReference>
<comment type="caution">
    <text evidence="5">The sequence shown here is derived from an EMBL/GenBank/DDBJ whole genome shotgun (WGS) entry which is preliminary data.</text>
</comment>
<dbReference type="Pfam" id="PF25543">
    <property type="entry name" value="zf-CCCH_tandem"/>
    <property type="match status" value="1"/>
</dbReference>
<keyword evidence="6" id="KW-1185">Reference proteome</keyword>
<sequence>MNGHMDDLTDRLEAFRESDRERDALVTDLIKKYADLQEKYREKCDDYDDAVESRRTHQRNAGDAARELQSLRQTSGSNPFVLVMLDGDGAIFDDYLYSQGRDGGTEAAAQLQLEIRNQLKALYPDSATGDWQILVNVVLNVHGLGTKLASCGIFNNATDLQAFGRAFGLAQPLFNFIDVGSGKERADHKIRETLRLFMPMPQCKHVFFGPCSDNGYLPVLTPYKRDSLVSSRITLIETRSAEPGFVDLGFRMVRFPTIFRETNLPDYRVRPAASIATPALPTTLPMRSASNMQVAAQSFVPQQQAAPGAPTAQTRRSPAPSTDSAASSTWAKVGKPGADSKTIDIAPKKKTQRPFLYLNVDDERIDTAIPKPDHMALKRFDARVKDVGKCCNDYYLLGKCALGEEYCDYIHNEKLTPGELLVLKHKARSRSCPMRHSCREISCTYGHNCNRGKACLMDQCWFADTHSMDMEPAKKVYEDGSDEWIQSYLDKLHKG</sequence>
<accession>A0A1V8SVH5</accession>
<dbReference type="OrthoDB" id="2270193at2759"/>
<evidence type="ECO:0000313" key="5">
    <source>
        <dbReference type="EMBL" id="OQO03175.1"/>
    </source>
</evidence>
<dbReference type="AlphaFoldDB" id="A0A1V8SVH5"/>
<evidence type="ECO:0000313" key="6">
    <source>
        <dbReference type="Proteomes" id="UP000192596"/>
    </source>
</evidence>
<feature type="region of interest" description="Disordered" evidence="1">
    <location>
        <begin position="299"/>
        <end position="345"/>
    </location>
</feature>
<evidence type="ECO:0000259" key="3">
    <source>
        <dbReference type="Pfam" id="PF25542"/>
    </source>
</evidence>
<evidence type="ECO:0000259" key="4">
    <source>
        <dbReference type="Pfam" id="PF25543"/>
    </source>
</evidence>
<reference evidence="6" key="1">
    <citation type="submission" date="2017-03" db="EMBL/GenBank/DDBJ databases">
        <title>Genomes of endolithic fungi from Antarctica.</title>
        <authorList>
            <person name="Coleine C."/>
            <person name="Masonjones S."/>
            <person name="Stajich J.E."/>
        </authorList>
    </citation>
    <scope>NUCLEOTIDE SEQUENCE [LARGE SCALE GENOMIC DNA]</scope>
    <source>
        <strain evidence="6">CCFEE 5527</strain>
    </source>
</reference>
<organism evidence="5 6">
    <name type="scientific">Cryoendolithus antarcticus</name>
    <dbReference type="NCBI Taxonomy" id="1507870"/>
    <lineage>
        <taxon>Eukaryota</taxon>
        <taxon>Fungi</taxon>
        <taxon>Dikarya</taxon>
        <taxon>Ascomycota</taxon>
        <taxon>Pezizomycotina</taxon>
        <taxon>Dothideomycetes</taxon>
        <taxon>Dothideomycetidae</taxon>
        <taxon>Cladosporiales</taxon>
        <taxon>Cladosporiaceae</taxon>
        <taxon>Cryoendolithus</taxon>
    </lineage>
</organism>
<dbReference type="STRING" id="1507870.A0A1V8SVH5"/>
<feature type="domain" description="Tandem CCCH zinc finger" evidence="4">
    <location>
        <begin position="422"/>
        <end position="471"/>
    </location>
</feature>
<gene>
    <name evidence="5" type="ORF">B0A48_11430</name>
</gene>
<feature type="domain" description="DUF7923" evidence="2">
    <location>
        <begin position="77"/>
        <end position="259"/>
    </location>
</feature>
<name>A0A1V8SVH5_9PEZI</name>
<dbReference type="InterPro" id="IPR057683">
    <property type="entry name" value="DUF7923"/>
</dbReference>
<proteinExistence type="predicted"/>
<dbReference type="Pfam" id="PF25540">
    <property type="entry name" value="DUF7923"/>
    <property type="match status" value="1"/>
</dbReference>
<protein>
    <recommendedName>
        <fullName evidence="7">C3H1-type domain-containing protein</fullName>
    </recommendedName>
</protein>
<dbReference type="PANTHER" id="PTHR37543:SF1">
    <property type="entry name" value="CCCH ZINC FINGER DNA BINDING PROTEIN (AFU_ORTHOLOGUE AFUA_5G12760)"/>
    <property type="match status" value="1"/>
</dbReference>
<feature type="compositionally biased region" description="Low complexity" evidence="1">
    <location>
        <begin position="301"/>
        <end position="331"/>
    </location>
</feature>
<dbReference type="InParanoid" id="A0A1V8SVH5"/>
<evidence type="ECO:0000259" key="2">
    <source>
        <dbReference type="Pfam" id="PF25540"/>
    </source>
</evidence>
<evidence type="ECO:0008006" key="7">
    <source>
        <dbReference type="Google" id="ProtNLM"/>
    </source>
</evidence>